<name>A0A6J1DX08_MOMCH</name>
<organism evidence="8 9">
    <name type="scientific">Momordica charantia</name>
    <name type="common">Bitter gourd</name>
    <name type="synonym">Balsam pear</name>
    <dbReference type="NCBI Taxonomy" id="3673"/>
    <lineage>
        <taxon>Eukaryota</taxon>
        <taxon>Viridiplantae</taxon>
        <taxon>Streptophyta</taxon>
        <taxon>Embryophyta</taxon>
        <taxon>Tracheophyta</taxon>
        <taxon>Spermatophyta</taxon>
        <taxon>Magnoliopsida</taxon>
        <taxon>eudicotyledons</taxon>
        <taxon>Gunneridae</taxon>
        <taxon>Pentapetalae</taxon>
        <taxon>rosids</taxon>
        <taxon>fabids</taxon>
        <taxon>Cucurbitales</taxon>
        <taxon>Cucurbitaceae</taxon>
        <taxon>Momordiceae</taxon>
        <taxon>Momordica</taxon>
    </lineage>
</organism>
<feature type="transmembrane region" description="Helical" evidence="6">
    <location>
        <begin position="199"/>
        <end position="219"/>
    </location>
</feature>
<feature type="transmembrane region" description="Helical" evidence="6">
    <location>
        <begin position="95"/>
        <end position="115"/>
    </location>
</feature>
<dbReference type="PANTHER" id="PTHR31218">
    <property type="entry name" value="WAT1-RELATED PROTEIN"/>
    <property type="match status" value="1"/>
</dbReference>
<reference evidence="9" key="1">
    <citation type="submission" date="2025-08" db="UniProtKB">
        <authorList>
            <consortium name="RefSeq"/>
        </authorList>
    </citation>
    <scope>IDENTIFICATION</scope>
    <source>
        <strain evidence="9">OHB3-1</strain>
    </source>
</reference>
<evidence type="ECO:0000313" key="9">
    <source>
        <dbReference type="RefSeq" id="XP_022157116.1"/>
    </source>
</evidence>
<accession>A0A6J1DX08</accession>
<evidence type="ECO:0000256" key="4">
    <source>
        <dbReference type="ARBA" id="ARBA00022989"/>
    </source>
</evidence>
<keyword evidence="3 6" id="KW-0812">Transmembrane</keyword>
<dbReference type="SUPFAM" id="SSF103481">
    <property type="entry name" value="Multidrug resistance efflux transporter EmrE"/>
    <property type="match status" value="1"/>
</dbReference>
<gene>
    <name evidence="9" type="primary">LOC111023915</name>
</gene>
<feature type="transmembrane region" description="Helical" evidence="6">
    <location>
        <begin position="167"/>
        <end position="187"/>
    </location>
</feature>
<dbReference type="InterPro" id="IPR000620">
    <property type="entry name" value="EamA_dom"/>
</dbReference>
<sequence length="305" mass="32886">MKDMKPLMAMVGVDLGFAIVTILMETVINDGMNHLVLITYRLGIAAISLAPIAYFYERDGRAKLSFRILCYLYLSSIIGMETVELNSNSGKAKTLGTVVCISGVALLIAYKGPALANSSYTAKKAAATAVKKTSWTLGCIALVGGTLLWSSWYLLQSDIGKRYPYEYTSTAIMSFFAATQSAVFGLLTDATLSSWTLRGSIQILTVLYSGMIGSGLCVVGMSWCVKKRGPVFTAAFNPLVQIIAAVFSIPVFHDPLYLGNLLGSAIAIIGLYILLWGKEMERCPSQVVVMEGSVSTTAQTMELQD</sequence>
<feature type="transmembrane region" description="Helical" evidence="6">
    <location>
        <begin position="257"/>
        <end position="276"/>
    </location>
</feature>
<dbReference type="RefSeq" id="XP_022157116.1">
    <property type="nucleotide sequence ID" value="XM_022301424.1"/>
</dbReference>
<comment type="subcellular location">
    <subcellularLocation>
        <location evidence="1 6">Membrane</location>
        <topology evidence="1 6">Multi-pass membrane protein</topology>
    </subcellularLocation>
</comment>
<evidence type="ECO:0000256" key="3">
    <source>
        <dbReference type="ARBA" id="ARBA00022692"/>
    </source>
</evidence>
<keyword evidence="4 6" id="KW-1133">Transmembrane helix</keyword>
<evidence type="ECO:0000256" key="2">
    <source>
        <dbReference type="ARBA" id="ARBA00007635"/>
    </source>
</evidence>
<feature type="transmembrane region" description="Helical" evidence="6">
    <location>
        <begin position="7"/>
        <end position="28"/>
    </location>
</feature>
<evidence type="ECO:0000313" key="8">
    <source>
        <dbReference type="Proteomes" id="UP000504603"/>
    </source>
</evidence>
<dbReference type="Proteomes" id="UP000504603">
    <property type="component" value="Unplaced"/>
</dbReference>
<feature type="domain" description="EamA" evidence="7">
    <location>
        <begin position="137"/>
        <end position="275"/>
    </location>
</feature>
<proteinExistence type="inferred from homology"/>
<keyword evidence="5 6" id="KW-0472">Membrane</keyword>
<comment type="similarity">
    <text evidence="2 6">Belongs to the drug/metabolite transporter (DMT) superfamily. Plant drug/metabolite exporter (P-DME) (TC 2.A.7.4) family.</text>
</comment>
<protein>
    <recommendedName>
        <fullName evidence="6">WAT1-related protein</fullName>
    </recommendedName>
</protein>
<feature type="transmembrane region" description="Helical" evidence="6">
    <location>
        <begin position="34"/>
        <end position="56"/>
    </location>
</feature>
<evidence type="ECO:0000256" key="1">
    <source>
        <dbReference type="ARBA" id="ARBA00004141"/>
    </source>
</evidence>
<dbReference type="AlphaFoldDB" id="A0A6J1DX08"/>
<feature type="transmembrane region" description="Helical" evidence="6">
    <location>
        <begin position="135"/>
        <end position="155"/>
    </location>
</feature>
<dbReference type="GeneID" id="111023915"/>
<evidence type="ECO:0000259" key="7">
    <source>
        <dbReference type="Pfam" id="PF00892"/>
    </source>
</evidence>
<dbReference type="GO" id="GO:0016020">
    <property type="term" value="C:membrane"/>
    <property type="evidence" value="ECO:0007669"/>
    <property type="project" value="UniProtKB-SubCell"/>
</dbReference>
<keyword evidence="8" id="KW-1185">Reference proteome</keyword>
<dbReference type="Pfam" id="PF00892">
    <property type="entry name" value="EamA"/>
    <property type="match status" value="1"/>
</dbReference>
<evidence type="ECO:0000256" key="5">
    <source>
        <dbReference type="ARBA" id="ARBA00023136"/>
    </source>
</evidence>
<dbReference type="InterPro" id="IPR037185">
    <property type="entry name" value="EmrE-like"/>
</dbReference>
<dbReference type="InterPro" id="IPR030184">
    <property type="entry name" value="WAT1-related"/>
</dbReference>
<evidence type="ECO:0000256" key="6">
    <source>
        <dbReference type="RuleBase" id="RU363077"/>
    </source>
</evidence>
<feature type="transmembrane region" description="Helical" evidence="6">
    <location>
        <begin position="231"/>
        <end position="251"/>
    </location>
</feature>
<dbReference type="GO" id="GO:0022857">
    <property type="term" value="F:transmembrane transporter activity"/>
    <property type="evidence" value="ECO:0007669"/>
    <property type="project" value="InterPro"/>
</dbReference>